<dbReference type="OrthoDB" id="19439at2759"/>
<evidence type="ECO:0000256" key="7">
    <source>
        <dbReference type="SAM" id="MobiDB-lite"/>
    </source>
</evidence>
<gene>
    <name evidence="8" type="ORF">MMYC01_210201</name>
</gene>
<dbReference type="PANTHER" id="PTHR13477">
    <property type="entry name" value="MITOCHONDRIAL 39S RIBOSOMAL PROTEIN L49"/>
    <property type="match status" value="1"/>
</dbReference>
<name>A0A175VQL2_9PEZI</name>
<dbReference type="STRING" id="100816.A0A175VQL2"/>
<keyword evidence="4" id="KW-0496">Mitochondrion</keyword>
<dbReference type="InterPro" id="IPR007740">
    <property type="entry name" value="Ribosomal_mL49"/>
</dbReference>
<protein>
    <recommendedName>
        <fullName evidence="6">Large ribosomal subunit protein mL49</fullName>
    </recommendedName>
</protein>
<keyword evidence="9" id="KW-1185">Reference proteome</keyword>
<comment type="subcellular location">
    <subcellularLocation>
        <location evidence="1">Mitochondrion</location>
    </subcellularLocation>
</comment>
<dbReference type="EMBL" id="LCTW02000474">
    <property type="protein sequence ID" value="KXX73441.1"/>
    <property type="molecule type" value="Genomic_DNA"/>
</dbReference>
<evidence type="ECO:0000256" key="1">
    <source>
        <dbReference type="ARBA" id="ARBA00004173"/>
    </source>
</evidence>
<keyword evidence="3" id="KW-0689">Ribosomal protein</keyword>
<evidence type="ECO:0000313" key="8">
    <source>
        <dbReference type="EMBL" id="KXX73441.1"/>
    </source>
</evidence>
<evidence type="ECO:0000256" key="2">
    <source>
        <dbReference type="ARBA" id="ARBA00005677"/>
    </source>
</evidence>
<reference evidence="8 9" key="1">
    <citation type="journal article" date="2016" name="Genome Announc.">
        <title>Genome Sequence of Madurella mycetomatis mm55, Isolated from a Human Mycetoma Case in Sudan.</title>
        <authorList>
            <person name="Smit S."/>
            <person name="Derks M.F."/>
            <person name="Bervoets S."/>
            <person name="Fahal A."/>
            <person name="van Leeuwen W."/>
            <person name="van Belkum A."/>
            <person name="van de Sande W.W."/>
        </authorList>
    </citation>
    <scope>NUCLEOTIDE SEQUENCE [LARGE SCALE GENOMIC DNA]</scope>
    <source>
        <strain evidence="9">mm55</strain>
    </source>
</reference>
<sequence>MLHPSALFRATIVPSRQFLQQTNPSASSSSILLLSRRYLSTPATPTPRETTTSQPLPPQPSQQSQPRPFRVSRTPGNNFAVYQLAKRGGNKKLTTIKKIEGDRKAFKERLAEALGVDLKKIAINSLTGHVVVEGHRRTEISEWLAKQGF</sequence>
<dbReference type="Gene3D" id="3.30.780.10">
    <property type="entry name" value="SUI1-like domain"/>
    <property type="match status" value="1"/>
</dbReference>
<evidence type="ECO:0000256" key="4">
    <source>
        <dbReference type="ARBA" id="ARBA00023128"/>
    </source>
</evidence>
<organism evidence="8 9">
    <name type="scientific">Madurella mycetomatis</name>
    <dbReference type="NCBI Taxonomy" id="100816"/>
    <lineage>
        <taxon>Eukaryota</taxon>
        <taxon>Fungi</taxon>
        <taxon>Dikarya</taxon>
        <taxon>Ascomycota</taxon>
        <taxon>Pezizomycotina</taxon>
        <taxon>Sordariomycetes</taxon>
        <taxon>Sordariomycetidae</taxon>
        <taxon>Sordariales</taxon>
        <taxon>Sordariales incertae sedis</taxon>
        <taxon>Madurella</taxon>
    </lineage>
</organism>
<evidence type="ECO:0000256" key="5">
    <source>
        <dbReference type="ARBA" id="ARBA00023274"/>
    </source>
</evidence>
<feature type="compositionally biased region" description="Low complexity" evidence="7">
    <location>
        <begin position="39"/>
        <end position="54"/>
    </location>
</feature>
<evidence type="ECO:0000256" key="6">
    <source>
        <dbReference type="ARBA" id="ARBA00035191"/>
    </source>
</evidence>
<dbReference type="Pfam" id="PF05046">
    <property type="entry name" value="Img2"/>
    <property type="match status" value="1"/>
</dbReference>
<feature type="region of interest" description="Disordered" evidence="7">
    <location>
        <begin position="39"/>
        <end position="75"/>
    </location>
</feature>
<dbReference type="PANTHER" id="PTHR13477:SF0">
    <property type="entry name" value="LARGE RIBOSOMAL SUBUNIT PROTEIN ML49"/>
    <property type="match status" value="1"/>
</dbReference>
<keyword evidence="5" id="KW-0687">Ribonucleoprotein</keyword>
<dbReference type="VEuPathDB" id="FungiDB:MMYC01_210201"/>
<dbReference type="GO" id="GO:0003735">
    <property type="term" value="F:structural constituent of ribosome"/>
    <property type="evidence" value="ECO:0007669"/>
    <property type="project" value="InterPro"/>
</dbReference>
<dbReference type="Proteomes" id="UP000078237">
    <property type="component" value="Unassembled WGS sequence"/>
</dbReference>
<accession>A0A175VQL2</accession>
<evidence type="ECO:0000313" key="9">
    <source>
        <dbReference type="Proteomes" id="UP000078237"/>
    </source>
</evidence>
<evidence type="ECO:0000256" key="3">
    <source>
        <dbReference type="ARBA" id="ARBA00022980"/>
    </source>
</evidence>
<dbReference type="GO" id="GO:0005762">
    <property type="term" value="C:mitochondrial large ribosomal subunit"/>
    <property type="evidence" value="ECO:0007669"/>
    <property type="project" value="TreeGrafter"/>
</dbReference>
<comment type="similarity">
    <text evidence="2">Belongs to the mitochondrion-specific ribosomal protein mL49 family.</text>
</comment>
<dbReference type="AlphaFoldDB" id="A0A175VQL2"/>
<comment type="caution">
    <text evidence="8">The sequence shown here is derived from an EMBL/GenBank/DDBJ whole genome shotgun (WGS) entry which is preliminary data.</text>
</comment>
<dbReference type="GO" id="GO:0006412">
    <property type="term" value="P:translation"/>
    <property type="evidence" value="ECO:0007669"/>
    <property type="project" value="InterPro"/>
</dbReference>
<proteinExistence type="inferred from homology"/>